<evidence type="ECO:0000256" key="2">
    <source>
        <dbReference type="ARBA" id="ARBA00022475"/>
    </source>
</evidence>
<evidence type="ECO:0000313" key="11">
    <source>
        <dbReference type="Proteomes" id="UP000765802"/>
    </source>
</evidence>
<dbReference type="PANTHER" id="PTHR33908:SF3">
    <property type="entry name" value="UNDECAPRENYL PHOSPHATE-ALPHA-4-AMINO-4-DEOXY-L-ARABINOSE ARABINOSYL TRANSFERASE"/>
    <property type="match status" value="1"/>
</dbReference>
<evidence type="ECO:0000256" key="3">
    <source>
        <dbReference type="ARBA" id="ARBA00022676"/>
    </source>
</evidence>
<evidence type="ECO:0000256" key="8">
    <source>
        <dbReference type="SAM" id="Phobius"/>
    </source>
</evidence>
<feature type="transmembrane region" description="Helical" evidence="8">
    <location>
        <begin position="104"/>
        <end position="124"/>
    </location>
</feature>
<dbReference type="EMBL" id="MBUA01000012">
    <property type="protein sequence ID" value="MBC6491274.1"/>
    <property type="molecule type" value="Genomic_DNA"/>
</dbReference>
<organism evidence="10 11">
    <name type="scientific">Flavihumibacter stibioxidans</name>
    <dbReference type="NCBI Taxonomy" id="1834163"/>
    <lineage>
        <taxon>Bacteria</taxon>
        <taxon>Pseudomonadati</taxon>
        <taxon>Bacteroidota</taxon>
        <taxon>Chitinophagia</taxon>
        <taxon>Chitinophagales</taxon>
        <taxon>Chitinophagaceae</taxon>
        <taxon>Flavihumibacter</taxon>
    </lineage>
</organism>
<proteinExistence type="predicted"/>
<evidence type="ECO:0000259" key="9">
    <source>
        <dbReference type="Pfam" id="PF13231"/>
    </source>
</evidence>
<feature type="transmembrane region" description="Helical" evidence="8">
    <location>
        <begin position="221"/>
        <end position="238"/>
    </location>
</feature>
<comment type="subcellular location">
    <subcellularLocation>
        <location evidence="1">Cell membrane</location>
        <topology evidence="1">Multi-pass membrane protein</topology>
    </subcellularLocation>
</comment>
<feature type="transmembrane region" description="Helical" evidence="8">
    <location>
        <begin position="462"/>
        <end position="480"/>
    </location>
</feature>
<feature type="transmembrane region" description="Helical" evidence="8">
    <location>
        <begin position="380"/>
        <end position="401"/>
    </location>
</feature>
<evidence type="ECO:0000256" key="6">
    <source>
        <dbReference type="ARBA" id="ARBA00022989"/>
    </source>
</evidence>
<evidence type="ECO:0000256" key="4">
    <source>
        <dbReference type="ARBA" id="ARBA00022679"/>
    </source>
</evidence>
<evidence type="ECO:0000313" key="10">
    <source>
        <dbReference type="EMBL" id="MBC6491274.1"/>
    </source>
</evidence>
<keyword evidence="11" id="KW-1185">Reference proteome</keyword>
<feature type="transmembrane region" description="Helical" evidence="8">
    <location>
        <begin position="413"/>
        <end position="432"/>
    </location>
</feature>
<protein>
    <recommendedName>
        <fullName evidence="9">Glycosyltransferase RgtA/B/C/D-like domain-containing protein</fullName>
    </recommendedName>
</protein>
<keyword evidence="4" id="KW-0808">Transferase</keyword>
<feature type="transmembrane region" description="Helical" evidence="8">
    <location>
        <begin position="315"/>
        <end position="336"/>
    </location>
</feature>
<feature type="transmembrane region" description="Helical" evidence="8">
    <location>
        <begin position="250"/>
        <end position="272"/>
    </location>
</feature>
<gene>
    <name evidence="10" type="ORF">BC349_09540</name>
</gene>
<keyword evidence="7 8" id="KW-0472">Membrane</keyword>
<feature type="transmembrane region" description="Helical" evidence="8">
    <location>
        <begin position="438"/>
        <end position="455"/>
    </location>
</feature>
<keyword evidence="5 8" id="KW-0812">Transmembrane</keyword>
<dbReference type="RefSeq" id="WP_187256582.1">
    <property type="nucleotide sequence ID" value="NZ_JBHULF010000014.1"/>
</dbReference>
<evidence type="ECO:0000256" key="7">
    <source>
        <dbReference type="ARBA" id="ARBA00023136"/>
    </source>
</evidence>
<feature type="transmembrane region" description="Helical" evidence="8">
    <location>
        <begin position="357"/>
        <end position="374"/>
    </location>
</feature>
<dbReference type="PANTHER" id="PTHR33908">
    <property type="entry name" value="MANNOSYLTRANSFERASE YKCB-RELATED"/>
    <property type="match status" value="1"/>
</dbReference>
<dbReference type="Pfam" id="PF13231">
    <property type="entry name" value="PMT_2"/>
    <property type="match status" value="1"/>
</dbReference>
<keyword evidence="2" id="KW-1003">Cell membrane</keyword>
<name>A0ABR7M9S6_9BACT</name>
<feature type="domain" description="Glycosyltransferase RgtA/B/C/D-like" evidence="9">
    <location>
        <begin position="58"/>
        <end position="149"/>
    </location>
</feature>
<reference evidence="10 11" key="1">
    <citation type="submission" date="2016-07" db="EMBL/GenBank/DDBJ databases">
        <title>Genome analysis of Flavihumibacter stibioxidans YS-17.</title>
        <authorList>
            <person name="Shi K."/>
            <person name="Han Y."/>
            <person name="Wang G."/>
        </authorList>
    </citation>
    <scope>NUCLEOTIDE SEQUENCE [LARGE SCALE GENOMIC DNA]</scope>
    <source>
        <strain evidence="10 11">YS-17</strain>
    </source>
</reference>
<comment type="caution">
    <text evidence="10">The sequence shown here is derived from an EMBL/GenBank/DDBJ whole genome shotgun (WGS) entry which is preliminary data.</text>
</comment>
<dbReference type="Proteomes" id="UP000765802">
    <property type="component" value="Unassembled WGS sequence"/>
</dbReference>
<evidence type="ECO:0000256" key="5">
    <source>
        <dbReference type="ARBA" id="ARBA00022692"/>
    </source>
</evidence>
<dbReference type="InterPro" id="IPR050297">
    <property type="entry name" value="LipidA_mod_glycosyltrf_83"/>
</dbReference>
<feature type="transmembrane region" description="Helical" evidence="8">
    <location>
        <begin position="79"/>
        <end position="97"/>
    </location>
</feature>
<accession>A0ABR7M9S6</accession>
<keyword evidence="3" id="KW-0328">Glycosyltransferase</keyword>
<dbReference type="InterPro" id="IPR038731">
    <property type="entry name" value="RgtA/B/C-like"/>
</dbReference>
<keyword evidence="6 8" id="KW-1133">Transmembrane helix</keyword>
<sequence>MPKQLFRLLVAFGVLVNLLPIAGTIMEPDGALYASIAKTMVLSGDWVNLYAHGRDWLDKPHFPFWAAALSYKIFGISSFSYKLPALLFWALGGWYAWKLARWQYSETVAQVALLIYLTALHLVISNNDVRAEPYLTGMLVAAVYHFARAGALSTRRLTPTPTRRVPPDGWGSLSAGFPHKQAPGSGIFDYFTRRVAPDGRGGLAHLVAGTAFTAMAVMTKGIFILVPLAGGFLAIWAVRGEWWQLRRSRWWLAILLLSLAILPELYCLYLQFDLHPEKMVFGRTGVSGIRFFFWDSQFGRFLNNGPIKGKGDPLFFIHTLLWAFLPWSLFLYVGVYQRVAGFFGKASSLTSVQTDPGLINLFVALISFLLFSASRFQLPHYVNIVFPFLAILTASWLAEFNPDGKPFRLAGRIQKAIAILLFAGMAVLWMMMNAGKGWWPLVWLLAAMAGWLLVVRKTATGLARLVAGTSIAAMFFYGYLNLFFYPVLLEYQSGTAAANWVNTHYPGEPVYMIDPHSYSLELYTKSPVLYADRDELPGMREKSAAWCTPPVSRPTRW</sequence>
<evidence type="ECO:0000256" key="1">
    <source>
        <dbReference type="ARBA" id="ARBA00004651"/>
    </source>
</evidence>